<accession>A0AB39XYA1</accession>
<sequence>MRTVSYSMASPSGFAHGGFGEGAGTAIAWYGNVVNGRQFDWRALMFAVALTAAAAGHAETPPPGPKPAQIDRNGVLMLVRSSLLALDHANKTGNYTVLRDIGAPGFQSNTAARLGEIFAKLRNDNLDLSGVAVIDPQLNLLPQIEANGLMHMAGFFPSVPSQVNFDLAFAPVNGQWRLFGISVSIGQSGPRRPTRLPLRNSTHRQRGPSKLTKMEPGRQQSQRLRPGSRRRRSQPTIRRPNRLELVSGASARRAKHLHWLSST</sequence>
<evidence type="ECO:0000313" key="2">
    <source>
        <dbReference type="EMBL" id="XDV61207.1"/>
    </source>
</evidence>
<dbReference type="AlphaFoldDB" id="A0AB39XYA1"/>
<organism evidence="2">
    <name type="scientific">Bradyrhizobium sp. LLZ17</name>
    <dbReference type="NCBI Taxonomy" id="3239388"/>
    <lineage>
        <taxon>Bacteria</taxon>
        <taxon>Pseudomonadati</taxon>
        <taxon>Pseudomonadota</taxon>
        <taxon>Alphaproteobacteria</taxon>
        <taxon>Hyphomicrobiales</taxon>
        <taxon>Nitrobacteraceae</taxon>
        <taxon>Bradyrhizobium</taxon>
    </lineage>
</organism>
<evidence type="ECO:0000256" key="1">
    <source>
        <dbReference type="SAM" id="MobiDB-lite"/>
    </source>
</evidence>
<reference evidence="2" key="1">
    <citation type="submission" date="2024-08" db="EMBL/GenBank/DDBJ databases">
        <authorList>
            <person name="Chaddad Z."/>
            <person name="Lamrabet M."/>
            <person name="Bouhnik O."/>
            <person name="Alami S."/>
            <person name="Wipf D."/>
            <person name="Courty P.E."/>
            <person name="Missbah El Idrissi M."/>
        </authorList>
    </citation>
    <scope>NUCLEOTIDE SEQUENCE</scope>
    <source>
        <strain evidence="2">LLZ17</strain>
    </source>
</reference>
<feature type="region of interest" description="Disordered" evidence="1">
    <location>
        <begin position="188"/>
        <end position="242"/>
    </location>
</feature>
<dbReference type="EMBL" id="CP165734">
    <property type="protein sequence ID" value="XDV61207.1"/>
    <property type="molecule type" value="Genomic_DNA"/>
</dbReference>
<protein>
    <submittedName>
        <fullName evidence="2">Uncharacterized protein</fullName>
    </submittedName>
</protein>
<proteinExistence type="predicted"/>
<gene>
    <name evidence="2" type="ORF">AB8Z38_19445</name>
</gene>
<dbReference type="RefSeq" id="WP_369726548.1">
    <property type="nucleotide sequence ID" value="NZ_CP165734.1"/>
</dbReference>
<name>A0AB39XYA1_9BRAD</name>